<dbReference type="KEGG" id="hro:HELRODRAFT_168755"/>
<gene>
    <name evidence="2" type="primary">20202476</name>
    <name evidence="1" type="ORF">HELRODRAFT_168755</name>
</gene>
<dbReference type="EMBL" id="AMQM01003081">
    <property type="status" value="NOT_ANNOTATED_CDS"/>
    <property type="molecule type" value="Genomic_DNA"/>
</dbReference>
<accession>T1F0X6</accession>
<dbReference type="SUPFAM" id="SSF48371">
    <property type="entry name" value="ARM repeat"/>
    <property type="match status" value="1"/>
</dbReference>
<dbReference type="GeneID" id="20202476"/>
<reference evidence="2" key="3">
    <citation type="submission" date="2015-06" db="UniProtKB">
        <authorList>
            <consortium name="EnsemblMetazoa"/>
        </authorList>
    </citation>
    <scope>IDENTIFICATION</scope>
</reference>
<keyword evidence="3" id="KW-1185">Reference proteome</keyword>
<dbReference type="HOGENOM" id="CLU_1435882_0_0_1"/>
<dbReference type="EMBL" id="KB096023">
    <property type="protein sequence ID" value="ESO08843.1"/>
    <property type="molecule type" value="Genomic_DNA"/>
</dbReference>
<dbReference type="CTD" id="20202476"/>
<dbReference type="Proteomes" id="UP000015101">
    <property type="component" value="Unassembled WGS sequence"/>
</dbReference>
<evidence type="ECO:0008006" key="4">
    <source>
        <dbReference type="Google" id="ProtNLM"/>
    </source>
</evidence>
<evidence type="ECO:0000313" key="3">
    <source>
        <dbReference type="Proteomes" id="UP000015101"/>
    </source>
</evidence>
<proteinExistence type="predicted"/>
<reference evidence="1 3" key="2">
    <citation type="journal article" date="2013" name="Nature">
        <title>Insights into bilaterian evolution from three spiralian genomes.</title>
        <authorList>
            <person name="Simakov O."/>
            <person name="Marletaz F."/>
            <person name="Cho S.J."/>
            <person name="Edsinger-Gonzales E."/>
            <person name="Havlak P."/>
            <person name="Hellsten U."/>
            <person name="Kuo D.H."/>
            <person name="Larsson T."/>
            <person name="Lv J."/>
            <person name="Arendt D."/>
            <person name="Savage R."/>
            <person name="Osoegawa K."/>
            <person name="de Jong P."/>
            <person name="Grimwood J."/>
            <person name="Chapman J.A."/>
            <person name="Shapiro H."/>
            <person name="Aerts A."/>
            <person name="Otillar R.P."/>
            <person name="Terry A.Y."/>
            <person name="Boore J.L."/>
            <person name="Grigoriev I.V."/>
            <person name="Lindberg D.R."/>
            <person name="Seaver E.C."/>
            <person name="Weisblat D.A."/>
            <person name="Putnam N.H."/>
            <person name="Rokhsar D.S."/>
        </authorList>
    </citation>
    <scope>NUCLEOTIDE SEQUENCE</scope>
</reference>
<organism evidence="2 3">
    <name type="scientific">Helobdella robusta</name>
    <name type="common">Californian leech</name>
    <dbReference type="NCBI Taxonomy" id="6412"/>
    <lineage>
        <taxon>Eukaryota</taxon>
        <taxon>Metazoa</taxon>
        <taxon>Spiralia</taxon>
        <taxon>Lophotrochozoa</taxon>
        <taxon>Annelida</taxon>
        <taxon>Clitellata</taxon>
        <taxon>Hirudinea</taxon>
        <taxon>Rhynchobdellida</taxon>
        <taxon>Glossiphoniidae</taxon>
        <taxon>Helobdella</taxon>
    </lineage>
</organism>
<evidence type="ECO:0000313" key="1">
    <source>
        <dbReference type="EMBL" id="ESO08843.1"/>
    </source>
</evidence>
<dbReference type="AlphaFoldDB" id="T1F0X6"/>
<evidence type="ECO:0000313" key="2">
    <source>
        <dbReference type="EnsemblMetazoa" id="HelroP168755"/>
    </source>
</evidence>
<protein>
    <recommendedName>
        <fullName evidence="4">Armadillo repeat-containing domain-containing protein</fullName>
    </recommendedName>
</protein>
<dbReference type="EnsemblMetazoa" id="HelroT168755">
    <property type="protein sequence ID" value="HelroP168755"/>
    <property type="gene ID" value="HelroG168755"/>
</dbReference>
<name>T1F0X6_HELRO</name>
<dbReference type="InterPro" id="IPR016024">
    <property type="entry name" value="ARM-type_fold"/>
</dbReference>
<dbReference type="RefSeq" id="XP_009012865.1">
    <property type="nucleotide sequence ID" value="XM_009014617.1"/>
</dbReference>
<dbReference type="InParanoid" id="T1F0X6"/>
<reference evidence="3" key="1">
    <citation type="submission" date="2012-12" db="EMBL/GenBank/DDBJ databases">
        <authorList>
            <person name="Hellsten U."/>
            <person name="Grimwood J."/>
            <person name="Chapman J.A."/>
            <person name="Shapiro H."/>
            <person name="Aerts A."/>
            <person name="Otillar R.P."/>
            <person name="Terry A.Y."/>
            <person name="Boore J.L."/>
            <person name="Simakov O."/>
            <person name="Marletaz F."/>
            <person name="Cho S.-J."/>
            <person name="Edsinger-Gonzales E."/>
            <person name="Havlak P."/>
            <person name="Kuo D.-H."/>
            <person name="Larsson T."/>
            <person name="Lv J."/>
            <person name="Arendt D."/>
            <person name="Savage R."/>
            <person name="Osoegawa K."/>
            <person name="de Jong P."/>
            <person name="Lindberg D.R."/>
            <person name="Seaver E.C."/>
            <person name="Weisblat D.A."/>
            <person name="Putnam N.H."/>
            <person name="Grigoriev I.V."/>
            <person name="Rokhsar D.S."/>
        </authorList>
    </citation>
    <scope>NUCLEOTIDE SEQUENCE</scope>
</reference>
<sequence>MTPNLSVPDSKSEELSLLDSLYEKDDAISLKHFLPDIIHGIFLNRLDPKLGVSYLSAYLGFLETFKAGNYVKSIALNKFSEVLTEFTKVLYSNNCDQDEVSSSLIKIMTILQQISLNDEQTVLDISKNEVLLGGLVSMLKSSNSDVISHALKSLIYFAKNHEIRKKVSHLNSEEICLLILSNYDFPLKK</sequence>